<evidence type="ECO:0000259" key="2">
    <source>
        <dbReference type="Pfam" id="PF18129"/>
    </source>
</evidence>
<dbReference type="InterPro" id="IPR047008">
    <property type="entry name" value="XRN1_SH3_sf"/>
</dbReference>
<feature type="region of interest" description="Disordered" evidence="1">
    <location>
        <begin position="561"/>
        <end position="625"/>
    </location>
</feature>
<dbReference type="Gene3D" id="2.170.260.40">
    <property type="match status" value="1"/>
</dbReference>
<accession>A0A9P6CGH3</accession>
<reference evidence="5" key="1">
    <citation type="submission" date="2020-11" db="EMBL/GenBank/DDBJ databases">
        <authorList>
            <consortium name="DOE Joint Genome Institute"/>
            <person name="Ahrendt S."/>
            <person name="Riley R."/>
            <person name="Andreopoulos W."/>
            <person name="Labutti K."/>
            <person name="Pangilinan J."/>
            <person name="Ruiz-Duenas F.J."/>
            <person name="Barrasa J.M."/>
            <person name="Sanchez-Garcia M."/>
            <person name="Camarero S."/>
            <person name="Miyauchi S."/>
            <person name="Serrano A."/>
            <person name="Linde D."/>
            <person name="Babiker R."/>
            <person name="Drula E."/>
            <person name="Ayuso-Fernandez I."/>
            <person name="Pacheco R."/>
            <person name="Padilla G."/>
            <person name="Ferreira P."/>
            <person name="Barriuso J."/>
            <person name="Kellner H."/>
            <person name="Castanera R."/>
            <person name="Alfaro M."/>
            <person name="Ramirez L."/>
            <person name="Pisabarro A.G."/>
            <person name="Kuo A."/>
            <person name="Tritt A."/>
            <person name="Lipzen A."/>
            <person name="He G."/>
            <person name="Yan M."/>
            <person name="Ng V."/>
            <person name="Cullen D."/>
            <person name="Martin F."/>
            <person name="Rosso M.-N."/>
            <person name="Henrissat B."/>
            <person name="Hibbett D."/>
            <person name="Martinez A.T."/>
            <person name="Grigoriev I.V."/>
        </authorList>
    </citation>
    <scope>NUCLEOTIDE SEQUENCE</scope>
    <source>
        <strain evidence="5">CBS 247.69</strain>
    </source>
</reference>
<dbReference type="InterPro" id="IPR047007">
    <property type="entry name" value="XRN1_D1_sf"/>
</dbReference>
<comment type="caution">
    <text evidence="5">The sequence shown here is derived from an EMBL/GenBank/DDBJ whole genome shotgun (WGS) entry which is preliminary data.</text>
</comment>
<protein>
    <submittedName>
        <fullName evidence="5">Uncharacterized protein</fullName>
    </submittedName>
</protein>
<dbReference type="InterPro" id="IPR041106">
    <property type="entry name" value="XRN1_D2_D3"/>
</dbReference>
<dbReference type="Pfam" id="PF18332">
    <property type="entry name" value="XRN1_D1"/>
    <property type="match status" value="1"/>
</dbReference>
<dbReference type="Proteomes" id="UP000807353">
    <property type="component" value="Unassembled WGS sequence"/>
</dbReference>
<dbReference type="OrthoDB" id="372487at2759"/>
<feature type="region of interest" description="Disordered" evidence="1">
    <location>
        <begin position="510"/>
        <end position="529"/>
    </location>
</feature>
<dbReference type="Pfam" id="PF18334">
    <property type="entry name" value="XRN1_D2_D3"/>
    <property type="match status" value="1"/>
</dbReference>
<sequence>MVVHIENPYEKKKTEEIAQMMVGERVFTGWPFLQEGLVVAVSDSLFKYEKMTVVPGTPPKIIHNPHAPQGLGHWKMKSERIEQVYSKRSGVITGTVDILLHVRPLKGLKRLETGAFVKDYEGTDKEVEQAVQMCLLEVASEDPRYLERAAPPLSEEFPEGSKIFFLGEHAYGVAAQVSATTETSLSVILAFFPSDKTENEKFSAIVNSRKSGRYFPSFRAADMVGISGRALSKITSSFMVITSDNQKTNLGLSLKFEAKALKVIDYSRKEGRHWEFSEKAIELIREYKEKFPEIFRSLDQSGDAMAKSSEVLPGPDSDARVREVKNWLKAKGVRDFEPVSLFCDQLTKDTVAEIEKLADGFTANKSSSAIKKAIVKGIPRQAVLKPAHAVYRLQNQHFALGDRVTMVQDSGGVPLSVKGVVIGLNSKSMDVVWDVPFMSGITLGDRCSQYRGSTVEFNTCLNVTNPQFVTSTNPKAPPPAPNPAFKPRFGPHPAIRPTAGQIPAAGFRPAPHTSQGPGFQIMSNPNRGGRGLYLNGRGMPQQHHQTNNQHANAVVQDSATLPQTNGSQVPPHTGRGFPRGGGRGGYNPGFARRGNSLPGFDRGRGAPRGGMRGRGRGSFAASVPS</sequence>
<feature type="domain" description="5'-3' exoribonuclease 1 D1" evidence="3">
    <location>
        <begin position="1"/>
        <end position="148"/>
    </location>
</feature>
<organism evidence="5 6">
    <name type="scientific">Collybia nuda</name>
    <dbReference type="NCBI Taxonomy" id="64659"/>
    <lineage>
        <taxon>Eukaryota</taxon>
        <taxon>Fungi</taxon>
        <taxon>Dikarya</taxon>
        <taxon>Basidiomycota</taxon>
        <taxon>Agaricomycotina</taxon>
        <taxon>Agaricomycetes</taxon>
        <taxon>Agaricomycetidae</taxon>
        <taxon>Agaricales</taxon>
        <taxon>Tricholomatineae</taxon>
        <taxon>Clitocybaceae</taxon>
        <taxon>Collybia</taxon>
    </lineage>
</organism>
<dbReference type="Pfam" id="PF18129">
    <property type="entry name" value="SH3_12"/>
    <property type="match status" value="1"/>
</dbReference>
<gene>
    <name evidence="5" type="ORF">BDZ94DRAFT_1170644</name>
</gene>
<feature type="compositionally biased region" description="Gly residues" evidence="1">
    <location>
        <begin position="577"/>
        <end position="587"/>
    </location>
</feature>
<dbReference type="InterPro" id="IPR041385">
    <property type="entry name" value="SH3_12"/>
</dbReference>
<feature type="domain" description="5'-3' exoribonuclease 1 SH3-like" evidence="2">
    <location>
        <begin position="396"/>
        <end position="462"/>
    </location>
</feature>
<feature type="domain" description="Exoribonuclease Xrn1 D2/D3" evidence="4">
    <location>
        <begin position="152"/>
        <end position="376"/>
    </location>
</feature>
<evidence type="ECO:0000313" key="5">
    <source>
        <dbReference type="EMBL" id="KAF9459953.1"/>
    </source>
</evidence>
<proteinExistence type="predicted"/>
<feature type="compositionally biased region" description="Polar residues" evidence="1">
    <location>
        <begin position="512"/>
        <end position="525"/>
    </location>
</feature>
<evidence type="ECO:0000259" key="3">
    <source>
        <dbReference type="Pfam" id="PF18332"/>
    </source>
</evidence>
<dbReference type="EMBL" id="MU150307">
    <property type="protein sequence ID" value="KAF9459953.1"/>
    <property type="molecule type" value="Genomic_DNA"/>
</dbReference>
<keyword evidence="6" id="KW-1185">Reference proteome</keyword>
<dbReference type="Gene3D" id="2.30.30.30">
    <property type="match status" value="1"/>
</dbReference>
<dbReference type="Gene3D" id="2.30.30.750">
    <property type="match status" value="1"/>
</dbReference>
<evidence type="ECO:0000256" key="1">
    <source>
        <dbReference type="SAM" id="MobiDB-lite"/>
    </source>
</evidence>
<evidence type="ECO:0000313" key="6">
    <source>
        <dbReference type="Proteomes" id="UP000807353"/>
    </source>
</evidence>
<evidence type="ECO:0000259" key="4">
    <source>
        <dbReference type="Pfam" id="PF18334"/>
    </source>
</evidence>
<dbReference type="InterPro" id="IPR014722">
    <property type="entry name" value="Rib_uL2_dom2"/>
</dbReference>
<name>A0A9P6CGH3_9AGAR</name>
<dbReference type="InterPro" id="IPR040992">
    <property type="entry name" value="XRN1_D1"/>
</dbReference>
<dbReference type="AlphaFoldDB" id="A0A9P6CGH3"/>